<dbReference type="InterPro" id="IPR003000">
    <property type="entry name" value="Sirtuin"/>
</dbReference>
<dbReference type="Pfam" id="PF02146">
    <property type="entry name" value="SIR2"/>
    <property type="match status" value="1"/>
</dbReference>
<dbReference type="InterPro" id="IPR026591">
    <property type="entry name" value="Sirtuin_cat_small_dom_sf"/>
</dbReference>
<keyword evidence="4" id="KW-0862">Zinc</keyword>
<dbReference type="Gene3D" id="3.40.50.1220">
    <property type="entry name" value="TPP-binding domain"/>
    <property type="match status" value="1"/>
</dbReference>
<protein>
    <recommendedName>
        <fullName evidence="1">protein acetyllysine N-acetyltransferase</fullName>
        <ecNumber evidence="1">2.3.1.286</ecNumber>
    </recommendedName>
</protein>
<dbReference type="GO" id="GO:0017136">
    <property type="term" value="F:histone deacetylase activity, NAD-dependent"/>
    <property type="evidence" value="ECO:0007669"/>
    <property type="project" value="TreeGrafter"/>
</dbReference>
<organism evidence="6 7">
    <name type="scientific">Alkalidesulfovibrio alkalitolerans DSM 16529</name>
    <dbReference type="NCBI Taxonomy" id="1121439"/>
    <lineage>
        <taxon>Bacteria</taxon>
        <taxon>Pseudomonadati</taxon>
        <taxon>Thermodesulfobacteriota</taxon>
        <taxon>Desulfovibrionia</taxon>
        <taxon>Desulfovibrionales</taxon>
        <taxon>Desulfovibrionaceae</taxon>
        <taxon>Alkalidesulfovibrio</taxon>
    </lineage>
</organism>
<dbReference type="RefSeq" id="WP_020886295.1">
    <property type="nucleotide sequence ID" value="NZ_ATHI01000005.1"/>
</dbReference>
<comment type="caution">
    <text evidence="6">The sequence shown here is derived from an EMBL/GenBank/DDBJ whole genome shotgun (WGS) entry which is preliminary data.</text>
</comment>
<dbReference type="InterPro" id="IPR029035">
    <property type="entry name" value="DHS-like_NAD/FAD-binding_dom"/>
</dbReference>
<feature type="active site" description="Proton acceptor" evidence="4">
    <location>
        <position position="124"/>
    </location>
</feature>
<dbReference type="EMBL" id="ATHI01000005">
    <property type="protein sequence ID" value="EPR35046.1"/>
    <property type="molecule type" value="Genomic_DNA"/>
</dbReference>
<gene>
    <name evidence="6" type="ORF">dsat_2409</name>
</gene>
<dbReference type="Gene3D" id="3.30.1600.10">
    <property type="entry name" value="SIR2/SIRT2 'Small Domain"/>
    <property type="match status" value="1"/>
</dbReference>
<dbReference type="InterPro" id="IPR050134">
    <property type="entry name" value="NAD-dep_sirtuin_deacylases"/>
</dbReference>
<dbReference type="eggNOG" id="COG0846">
    <property type="taxonomic scope" value="Bacteria"/>
</dbReference>
<dbReference type="Proteomes" id="UP000014975">
    <property type="component" value="Unassembled WGS sequence"/>
</dbReference>
<feature type="binding site" evidence="4">
    <location>
        <position position="132"/>
    </location>
    <ligand>
        <name>Zn(2+)</name>
        <dbReference type="ChEBI" id="CHEBI:29105"/>
    </ligand>
</feature>
<name>S7TEC9_9BACT</name>
<evidence type="ECO:0000259" key="5">
    <source>
        <dbReference type="PROSITE" id="PS50305"/>
    </source>
</evidence>
<dbReference type="PANTHER" id="PTHR11085">
    <property type="entry name" value="NAD-DEPENDENT PROTEIN DEACYLASE SIRTUIN-5, MITOCHONDRIAL-RELATED"/>
    <property type="match status" value="1"/>
</dbReference>
<dbReference type="STRING" id="1121439.dsat_2409"/>
<dbReference type="PANTHER" id="PTHR11085:SF11">
    <property type="entry name" value="NAD-DEPENDENT PROTEIN DEACETYLASE"/>
    <property type="match status" value="1"/>
</dbReference>
<dbReference type="EC" id="2.3.1.286" evidence="1"/>
<evidence type="ECO:0000313" key="7">
    <source>
        <dbReference type="Proteomes" id="UP000014975"/>
    </source>
</evidence>
<keyword evidence="3" id="KW-0520">NAD</keyword>
<dbReference type="InterPro" id="IPR026590">
    <property type="entry name" value="Ssirtuin_cat_dom"/>
</dbReference>
<dbReference type="OrthoDB" id="9800582at2"/>
<feature type="binding site" evidence="4">
    <location>
        <position position="156"/>
    </location>
    <ligand>
        <name>Zn(2+)</name>
        <dbReference type="ChEBI" id="CHEBI:29105"/>
    </ligand>
</feature>
<accession>S7TEC9</accession>
<feature type="binding site" evidence="4">
    <location>
        <position position="159"/>
    </location>
    <ligand>
        <name>Zn(2+)</name>
        <dbReference type="ChEBI" id="CHEBI:29105"/>
    </ligand>
</feature>
<dbReference type="PROSITE" id="PS50305">
    <property type="entry name" value="SIRTUIN"/>
    <property type="match status" value="1"/>
</dbReference>
<evidence type="ECO:0000313" key="6">
    <source>
        <dbReference type="EMBL" id="EPR35046.1"/>
    </source>
</evidence>
<dbReference type="NCBIfam" id="NF001753">
    <property type="entry name" value="PRK00481.1-3"/>
    <property type="match status" value="1"/>
</dbReference>
<evidence type="ECO:0000256" key="3">
    <source>
        <dbReference type="ARBA" id="ARBA00023027"/>
    </source>
</evidence>
<keyword evidence="7" id="KW-1185">Reference proteome</keyword>
<reference evidence="6 7" key="1">
    <citation type="journal article" date="2013" name="Genome Announc.">
        <title>Draft genome sequences for three mercury-methylating, sulfate-reducing bacteria.</title>
        <authorList>
            <person name="Brown S.D."/>
            <person name="Hurt R.A.Jr."/>
            <person name="Gilmour C.C."/>
            <person name="Elias D.A."/>
        </authorList>
    </citation>
    <scope>NUCLEOTIDE SEQUENCE [LARGE SCALE GENOMIC DNA]</scope>
    <source>
        <strain evidence="6 7">DSM 16529</strain>
    </source>
</reference>
<sequence length="253" mass="26957">MSDSALESLLARAAETLKSARHAVAFTGAGISVPSGIPDFRSPGGLWSRFDPMEVASIGALRRDPKRVWEFLVEAMDFFGRAAPNPAHLALAEMERAGRIRAVITQNIDGLHQEAGSRRVVEFHGGCQTFYCTGCKAPHDPGLARKITASDIPWRCAACGGVVRPDVVFFGEGIPQAALHEASRLAAQADAVLIVGTSGEVAPANQIPANIKARGGTVIEINLGPTLYRDITDIRFDAKAEEVLPLLASRTCC</sequence>
<dbReference type="GO" id="GO:0070403">
    <property type="term" value="F:NAD+ binding"/>
    <property type="evidence" value="ECO:0007669"/>
    <property type="project" value="InterPro"/>
</dbReference>
<evidence type="ECO:0000256" key="2">
    <source>
        <dbReference type="ARBA" id="ARBA00022679"/>
    </source>
</evidence>
<dbReference type="SUPFAM" id="SSF52467">
    <property type="entry name" value="DHS-like NAD/FAD-binding domain"/>
    <property type="match status" value="1"/>
</dbReference>
<feature type="domain" description="Deacetylase sirtuin-type" evidence="5">
    <location>
        <begin position="3"/>
        <end position="253"/>
    </location>
</feature>
<evidence type="ECO:0000256" key="4">
    <source>
        <dbReference type="PROSITE-ProRule" id="PRU00236"/>
    </source>
</evidence>
<dbReference type="GO" id="GO:0046872">
    <property type="term" value="F:metal ion binding"/>
    <property type="evidence" value="ECO:0007669"/>
    <property type="project" value="UniProtKB-KW"/>
</dbReference>
<dbReference type="PATRIC" id="fig|1121439.3.peg.803"/>
<keyword evidence="4" id="KW-0479">Metal-binding</keyword>
<feature type="binding site" evidence="4">
    <location>
        <position position="135"/>
    </location>
    <ligand>
        <name>Zn(2+)</name>
        <dbReference type="ChEBI" id="CHEBI:29105"/>
    </ligand>
</feature>
<evidence type="ECO:0000256" key="1">
    <source>
        <dbReference type="ARBA" id="ARBA00012928"/>
    </source>
</evidence>
<proteinExistence type="predicted"/>
<keyword evidence="2" id="KW-0808">Transferase</keyword>
<dbReference type="AlphaFoldDB" id="S7TEC9"/>